<dbReference type="Gene3D" id="3.40.50.2000">
    <property type="entry name" value="Glycogen Phosphorylase B"/>
    <property type="match status" value="1"/>
</dbReference>
<evidence type="ECO:0000256" key="1">
    <source>
        <dbReference type="ARBA" id="ARBA00022679"/>
    </source>
</evidence>
<dbReference type="SUPFAM" id="SSF53756">
    <property type="entry name" value="UDP-Glycosyltransferase/glycogen phosphorylase"/>
    <property type="match status" value="1"/>
</dbReference>
<dbReference type="OrthoDB" id="8479354at2"/>
<sequence length="743" mass="87908">MREKRLLWLLNHQTLSEFELPLIQDLGFEIFTPKIVPKNILQSSGSITFQYDHTLTIPQEDLDLLNEYDFYSSNKMPLYIKKIINKYFSIAFTYQDSAFLILKKLMYNFEGLIFFRAFGEPKYKNYNELLKFYFSETDFYKMNQLRGRFFFSQCYPNLAEVEEEFNKEAAVYMPLGLPRDFYTVENLWEGKNNKILFFCTRIKYVPDAEKIYNQFKKDFKDFDYVIAGNQPVPVDDPNVTGYLERDELNELYKNCKVMFYHSTNPRHLHYHPLEAMISGMPVVYMNGGLLSTLGGTRQSGSCRNITEAKSKIKRIFEGDQKLISDIKEDQKKILYKFSYEFVLKQWQTNFLPNIKADKIINKSKKISIFLPKELEKAHLNDYFNLATSFYSDIKSLNENHEVEVNIHENDNYLKTENIYLSQKGIALNQYSYKNISDTDVSNTLSLMFERNPMWHSHYQLPIDYTNNYVDSDLWLFILHEFQYPIAPLRPYGIYIEDIAFRIYENISSVYIYNLKMASFILTCSIITKQDLVKHLGIDEKKIYVISVSPSSITLSKESVVLNKDYDVIEIDINRPEKIMDILYQLHDYYSLYRTERKVNLILNNLKEGLENPLVKKMNKFIKKSSSLSKVVSLHFNLREKELNALYAHARMIIYPQHLKNMYYKLSKAFRFTKTIVVEDLKLYRYYEHLMNGQLHYKKFNENTDKLFEILEDISSLESSSLNSLKVVELGITNEASRIWGNII</sequence>
<dbReference type="GO" id="GO:0016757">
    <property type="term" value="F:glycosyltransferase activity"/>
    <property type="evidence" value="ECO:0007669"/>
    <property type="project" value="TreeGrafter"/>
</dbReference>
<dbReference type="RefSeq" id="WP_150459752.1">
    <property type="nucleotide sequence ID" value="NZ_VYKK01000033.1"/>
</dbReference>
<evidence type="ECO:0000313" key="2">
    <source>
        <dbReference type="EMBL" id="KAA8996587.1"/>
    </source>
</evidence>
<organism evidence="2 3">
    <name type="scientific">Paenibacillus spiritus</name>
    <dbReference type="NCBI Taxonomy" id="2496557"/>
    <lineage>
        <taxon>Bacteria</taxon>
        <taxon>Bacillati</taxon>
        <taxon>Bacillota</taxon>
        <taxon>Bacilli</taxon>
        <taxon>Bacillales</taxon>
        <taxon>Paenibacillaceae</taxon>
        <taxon>Paenibacillus</taxon>
    </lineage>
</organism>
<name>A0A5J5FUX5_9BACL</name>
<gene>
    <name evidence="2" type="ORF">F4V43_18490</name>
</gene>
<evidence type="ECO:0008006" key="4">
    <source>
        <dbReference type="Google" id="ProtNLM"/>
    </source>
</evidence>
<keyword evidence="1" id="KW-0808">Transferase</keyword>
<reference evidence="2 3" key="1">
    <citation type="submission" date="2019-09" db="EMBL/GenBank/DDBJ databases">
        <title>Bacillus ochoae sp. nov., Paenibacillus whitsoniae sp. nov., Paenibacillus spiritus sp. nov. Isolated from the Mars Exploration Rover during spacecraft assembly.</title>
        <authorList>
            <person name="Seuylemezian A."/>
            <person name="Vaishampayan P."/>
        </authorList>
    </citation>
    <scope>NUCLEOTIDE SEQUENCE [LARGE SCALE GENOMIC DNA]</scope>
    <source>
        <strain evidence="2 3">MER_111</strain>
    </source>
</reference>
<accession>A0A5J5FUX5</accession>
<dbReference type="GO" id="GO:0009103">
    <property type="term" value="P:lipopolysaccharide biosynthetic process"/>
    <property type="evidence" value="ECO:0007669"/>
    <property type="project" value="TreeGrafter"/>
</dbReference>
<comment type="caution">
    <text evidence="2">The sequence shown here is derived from an EMBL/GenBank/DDBJ whole genome shotgun (WGS) entry which is preliminary data.</text>
</comment>
<keyword evidence="3" id="KW-1185">Reference proteome</keyword>
<dbReference type="AlphaFoldDB" id="A0A5J5FUX5"/>
<dbReference type="PANTHER" id="PTHR46401">
    <property type="entry name" value="GLYCOSYLTRANSFERASE WBBK-RELATED"/>
    <property type="match status" value="1"/>
</dbReference>
<proteinExistence type="predicted"/>
<protein>
    <recommendedName>
        <fullName evidence="4">Glycosyltransferase</fullName>
    </recommendedName>
</protein>
<dbReference type="Proteomes" id="UP000367750">
    <property type="component" value="Unassembled WGS sequence"/>
</dbReference>
<evidence type="ECO:0000313" key="3">
    <source>
        <dbReference type="Proteomes" id="UP000367750"/>
    </source>
</evidence>
<dbReference type="PANTHER" id="PTHR46401:SF2">
    <property type="entry name" value="GLYCOSYLTRANSFERASE WBBK-RELATED"/>
    <property type="match status" value="1"/>
</dbReference>
<dbReference type="EMBL" id="VYKK01000033">
    <property type="protein sequence ID" value="KAA8996587.1"/>
    <property type="molecule type" value="Genomic_DNA"/>
</dbReference>